<gene>
    <name evidence="1" type="ORF">CCACVL1_28943</name>
</gene>
<dbReference type="EMBL" id="AWWV01015339">
    <property type="protein sequence ID" value="OMO53024.1"/>
    <property type="molecule type" value="Genomic_DNA"/>
</dbReference>
<sequence length="48" mass="5213">MGNPMIYVTQMNVSLHSAAAVAAELHAESSPIHSTRIYGPPIRFTECI</sequence>
<protein>
    <submittedName>
        <fullName evidence="1">Uncharacterized protein</fullName>
    </submittedName>
</protein>
<reference evidence="1 2" key="1">
    <citation type="submission" date="2013-09" db="EMBL/GenBank/DDBJ databases">
        <title>Corchorus capsularis genome sequencing.</title>
        <authorList>
            <person name="Alam M."/>
            <person name="Haque M.S."/>
            <person name="Islam M.S."/>
            <person name="Emdad E.M."/>
            <person name="Islam M.M."/>
            <person name="Ahmed B."/>
            <person name="Halim A."/>
            <person name="Hossen Q.M.M."/>
            <person name="Hossain M.Z."/>
            <person name="Ahmed R."/>
            <person name="Khan M.M."/>
            <person name="Islam R."/>
            <person name="Rashid M.M."/>
            <person name="Khan S.A."/>
            <person name="Rahman M.S."/>
            <person name="Alam M."/>
        </authorList>
    </citation>
    <scope>NUCLEOTIDE SEQUENCE [LARGE SCALE GENOMIC DNA]</scope>
    <source>
        <strain evidence="2">cv. CVL-1</strain>
        <tissue evidence="1">Whole seedling</tissue>
    </source>
</reference>
<organism evidence="1 2">
    <name type="scientific">Corchorus capsularis</name>
    <name type="common">Jute</name>
    <dbReference type="NCBI Taxonomy" id="210143"/>
    <lineage>
        <taxon>Eukaryota</taxon>
        <taxon>Viridiplantae</taxon>
        <taxon>Streptophyta</taxon>
        <taxon>Embryophyta</taxon>
        <taxon>Tracheophyta</taxon>
        <taxon>Spermatophyta</taxon>
        <taxon>Magnoliopsida</taxon>
        <taxon>eudicotyledons</taxon>
        <taxon>Gunneridae</taxon>
        <taxon>Pentapetalae</taxon>
        <taxon>rosids</taxon>
        <taxon>malvids</taxon>
        <taxon>Malvales</taxon>
        <taxon>Malvaceae</taxon>
        <taxon>Grewioideae</taxon>
        <taxon>Apeibeae</taxon>
        <taxon>Corchorus</taxon>
    </lineage>
</organism>
<dbReference type="Gramene" id="OMO53024">
    <property type="protein sequence ID" value="OMO53024"/>
    <property type="gene ID" value="CCACVL1_28943"/>
</dbReference>
<name>A0A1R3G4M3_COCAP</name>
<proteinExistence type="predicted"/>
<keyword evidence="2" id="KW-1185">Reference proteome</keyword>
<dbReference type="Proteomes" id="UP000188268">
    <property type="component" value="Unassembled WGS sequence"/>
</dbReference>
<evidence type="ECO:0000313" key="2">
    <source>
        <dbReference type="Proteomes" id="UP000188268"/>
    </source>
</evidence>
<accession>A0A1R3G4M3</accession>
<evidence type="ECO:0000313" key="1">
    <source>
        <dbReference type="EMBL" id="OMO53024.1"/>
    </source>
</evidence>
<comment type="caution">
    <text evidence="1">The sequence shown here is derived from an EMBL/GenBank/DDBJ whole genome shotgun (WGS) entry which is preliminary data.</text>
</comment>
<dbReference type="AlphaFoldDB" id="A0A1R3G4M3"/>